<dbReference type="AlphaFoldDB" id="A0A6V8MTB7"/>
<dbReference type="PANTHER" id="PTHR45586:SF1">
    <property type="entry name" value="LIPOPOLYSACCHARIDE ASSEMBLY PROTEIN B"/>
    <property type="match status" value="1"/>
</dbReference>
<reference evidence="6" key="2">
    <citation type="journal article" date="2021" name="Int. J. Syst. Evol. Microbiol.">
        <title>Geomonas silvestris sp. nov., Geomonas paludis sp. nov. and Geomonas limicola sp. nov., isolated from terrestrial environments, and emended description of the genus Geomonas.</title>
        <authorList>
            <person name="Itoh H."/>
            <person name="Xu Z."/>
            <person name="Masuda Y."/>
            <person name="Ushijima N."/>
            <person name="Hayakawa C."/>
            <person name="Shiratori Y."/>
            <person name="Senoo K."/>
        </authorList>
    </citation>
    <scope>NUCLEOTIDE SEQUENCE</scope>
    <source>
        <strain evidence="6">Red736</strain>
    </source>
</reference>
<dbReference type="InterPro" id="IPR011990">
    <property type="entry name" value="TPR-like_helical_dom_sf"/>
</dbReference>
<feature type="repeat" description="TPR" evidence="3">
    <location>
        <begin position="371"/>
        <end position="404"/>
    </location>
</feature>
<feature type="repeat" description="TPR" evidence="3">
    <location>
        <begin position="439"/>
        <end position="472"/>
    </location>
</feature>
<feature type="chain" id="PRO_5028271262" evidence="5">
    <location>
        <begin position="27"/>
        <end position="643"/>
    </location>
</feature>
<dbReference type="Proteomes" id="UP000831485">
    <property type="component" value="Chromosome"/>
</dbReference>
<dbReference type="RefSeq" id="WP_183345529.1">
    <property type="nucleotide sequence ID" value="NZ_BLXY01000001.1"/>
</dbReference>
<feature type="repeat" description="TPR" evidence="3">
    <location>
        <begin position="405"/>
        <end position="438"/>
    </location>
</feature>
<feature type="compositionally biased region" description="Basic residues" evidence="4">
    <location>
        <begin position="623"/>
        <end position="643"/>
    </location>
</feature>
<dbReference type="Gene3D" id="1.25.40.10">
    <property type="entry name" value="Tetratricopeptide repeat domain"/>
    <property type="match status" value="4"/>
</dbReference>
<evidence type="ECO:0000256" key="3">
    <source>
        <dbReference type="PROSITE-ProRule" id="PRU00339"/>
    </source>
</evidence>
<dbReference type="Pfam" id="PF13176">
    <property type="entry name" value="TPR_7"/>
    <property type="match status" value="1"/>
</dbReference>
<dbReference type="SMART" id="SM00028">
    <property type="entry name" value="TPR"/>
    <property type="match status" value="12"/>
</dbReference>
<evidence type="ECO:0000256" key="4">
    <source>
        <dbReference type="SAM" id="MobiDB-lite"/>
    </source>
</evidence>
<reference evidence="7" key="3">
    <citation type="submission" date="2022-04" db="EMBL/GenBank/DDBJ databases">
        <authorList>
            <person name="Liu G."/>
        </authorList>
    </citation>
    <scope>NUCLEOTIDE SEQUENCE</scope>
    <source>
        <strain evidence="7">RG22</strain>
    </source>
</reference>
<sequence>MKRYAALSSLLAVTLFSTGFSWPFPATNSCLEAKKIILELPPQASEQKKKDAEKRVTELCPTGAPGRYLKALAFERSGNVDAAIQEYRETLALDPDFYPASGNLGLLHLQKGASEEAAVELSQGLKAGDPRYHGGLARILAQKDLHQLAIFHYTEALAAFPEDAALHNDLAVSYDAVGQKQKAEDEYKKALAIQPGNARARLGLGALLLARGETDKAVTELKQAAIAEPGNKEVHRLLAEGYVRKGDQKSAEYERVLAGIGPKVKETPKVDHMALADQYKNAKDYEMAISEYRLRIAEEPTDAVAQQRLGDCLLAVGREDEAMSYYRDAIRNKGENPQLHLNLAGIYERKALLDEAVVEYRQVLSSTPDNQQARQRLAEIYTLRGSFPQALEQYQALIKANPADASTQLKLARAFVNTKDLDSAISAYQAAIKLDPESLETHRELANLLRKRNEMDQAANEYQEVLRLKKDDQEARTALTAIYVKNKNYDSLAKLLKEGVELSPNDANAHYKLGLVYEFQKNYSAATDEYKEAVRLKADHAKALNAMGRVQMKDGRIAEAKESLEAARKADPELEEAQVLLSNIKDEFNPEPRSFRKHKGSSGKSKKGKKGKKSKDKEEKSSKKSSKKGSSKKKSSKKKQKEE</sequence>
<feature type="repeat" description="TPR" evidence="3">
    <location>
        <begin position="64"/>
        <end position="97"/>
    </location>
</feature>
<gene>
    <name evidence="6" type="ORF">GMPD_09060</name>
    <name evidence="7" type="ORF">M1B72_18675</name>
</gene>
<evidence type="ECO:0000256" key="2">
    <source>
        <dbReference type="ARBA" id="ARBA00022803"/>
    </source>
</evidence>
<dbReference type="Pfam" id="PF13432">
    <property type="entry name" value="TPR_16"/>
    <property type="match status" value="3"/>
</dbReference>
<feature type="repeat" description="TPR" evidence="3">
    <location>
        <begin position="541"/>
        <end position="574"/>
    </location>
</feature>
<reference evidence="8" key="1">
    <citation type="submission" date="2020-06" db="EMBL/GenBank/DDBJ databases">
        <title>Draft genomic sequecing of Geomonas sp. Red736.</title>
        <authorList>
            <person name="Itoh H."/>
            <person name="Xu Z.X."/>
            <person name="Ushijima N."/>
            <person name="Masuda Y."/>
            <person name="Shiratori Y."/>
            <person name="Senoo K."/>
        </authorList>
    </citation>
    <scope>NUCLEOTIDE SEQUENCE [LARGE SCALE GENOMIC DNA]</scope>
    <source>
        <strain evidence="8">Red736</strain>
    </source>
</reference>
<dbReference type="PROSITE" id="PS50005">
    <property type="entry name" value="TPR"/>
    <property type="match status" value="10"/>
</dbReference>
<dbReference type="SUPFAM" id="SSF48452">
    <property type="entry name" value="TPR-like"/>
    <property type="match status" value="4"/>
</dbReference>
<dbReference type="EMBL" id="BLXY01000001">
    <property type="protein sequence ID" value="GFO62987.1"/>
    <property type="molecule type" value="Genomic_DNA"/>
</dbReference>
<accession>A0A6V8MTB7</accession>
<dbReference type="Proteomes" id="UP000568888">
    <property type="component" value="Unassembled WGS sequence"/>
</dbReference>
<feature type="compositionally biased region" description="Basic and acidic residues" evidence="4">
    <location>
        <begin position="585"/>
        <end position="594"/>
    </location>
</feature>
<feature type="repeat" description="TPR" evidence="3">
    <location>
        <begin position="507"/>
        <end position="540"/>
    </location>
</feature>
<protein>
    <submittedName>
        <fullName evidence="7">Tetratricopeptide repeat protein</fullName>
    </submittedName>
</protein>
<keyword evidence="5" id="KW-0732">Signal</keyword>
<evidence type="ECO:0000256" key="1">
    <source>
        <dbReference type="ARBA" id="ARBA00022737"/>
    </source>
</evidence>
<feature type="compositionally biased region" description="Basic residues" evidence="4">
    <location>
        <begin position="595"/>
        <end position="614"/>
    </location>
</feature>
<dbReference type="Pfam" id="PF13181">
    <property type="entry name" value="TPR_8"/>
    <property type="match status" value="2"/>
</dbReference>
<dbReference type="PANTHER" id="PTHR45586">
    <property type="entry name" value="TPR REPEAT-CONTAINING PROTEIN PA4667"/>
    <property type="match status" value="1"/>
</dbReference>
<feature type="repeat" description="TPR" evidence="3">
    <location>
        <begin position="337"/>
        <end position="370"/>
    </location>
</feature>
<keyword evidence="9" id="KW-1185">Reference proteome</keyword>
<proteinExistence type="predicted"/>
<keyword evidence="1" id="KW-0677">Repeat</keyword>
<name>A0A6V8MTB7_9BACT</name>
<dbReference type="Pfam" id="PF14559">
    <property type="entry name" value="TPR_19"/>
    <property type="match status" value="1"/>
</dbReference>
<dbReference type="InterPro" id="IPR019734">
    <property type="entry name" value="TPR_rpt"/>
</dbReference>
<evidence type="ECO:0000313" key="8">
    <source>
        <dbReference type="Proteomes" id="UP000568888"/>
    </source>
</evidence>
<keyword evidence="2 3" id="KW-0802">TPR repeat</keyword>
<feature type="region of interest" description="Disordered" evidence="4">
    <location>
        <begin position="585"/>
        <end position="643"/>
    </location>
</feature>
<feature type="repeat" description="TPR" evidence="3">
    <location>
        <begin position="164"/>
        <end position="197"/>
    </location>
</feature>
<evidence type="ECO:0000313" key="7">
    <source>
        <dbReference type="EMBL" id="UPU35445.1"/>
    </source>
</evidence>
<organism evidence="6 8">
    <name type="scientific">Geomonas paludis</name>
    <dbReference type="NCBI Taxonomy" id="2740185"/>
    <lineage>
        <taxon>Bacteria</taxon>
        <taxon>Pseudomonadati</taxon>
        <taxon>Thermodesulfobacteriota</taxon>
        <taxon>Desulfuromonadia</taxon>
        <taxon>Geobacterales</taxon>
        <taxon>Geobacteraceae</taxon>
        <taxon>Geomonas</taxon>
    </lineage>
</organism>
<evidence type="ECO:0000313" key="6">
    <source>
        <dbReference type="EMBL" id="GFO62987.1"/>
    </source>
</evidence>
<feature type="repeat" description="TPR" evidence="3">
    <location>
        <begin position="303"/>
        <end position="336"/>
    </location>
</feature>
<evidence type="ECO:0000313" key="9">
    <source>
        <dbReference type="Proteomes" id="UP000831485"/>
    </source>
</evidence>
<feature type="repeat" description="TPR" evidence="3">
    <location>
        <begin position="198"/>
        <end position="231"/>
    </location>
</feature>
<dbReference type="EMBL" id="CP096574">
    <property type="protein sequence ID" value="UPU35445.1"/>
    <property type="molecule type" value="Genomic_DNA"/>
</dbReference>
<feature type="signal peptide" evidence="5">
    <location>
        <begin position="1"/>
        <end position="26"/>
    </location>
</feature>
<dbReference type="InterPro" id="IPR051012">
    <property type="entry name" value="CellSynth/LPSAsmb/PSIAsmb"/>
</dbReference>
<evidence type="ECO:0000256" key="5">
    <source>
        <dbReference type="SAM" id="SignalP"/>
    </source>
</evidence>